<proteinExistence type="predicted"/>
<dbReference type="AlphaFoldDB" id="A0A699TNU9"/>
<gene>
    <name evidence="2" type="ORF">Tci_881603</name>
</gene>
<feature type="non-terminal residue" evidence="2">
    <location>
        <position position="1"/>
    </location>
</feature>
<feature type="region of interest" description="Disordered" evidence="1">
    <location>
        <begin position="1"/>
        <end position="26"/>
    </location>
</feature>
<evidence type="ECO:0000256" key="1">
    <source>
        <dbReference type="SAM" id="MobiDB-lite"/>
    </source>
</evidence>
<dbReference type="EMBL" id="BKCJ011246882">
    <property type="protein sequence ID" value="GFD09634.1"/>
    <property type="molecule type" value="Genomic_DNA"/>
</dbReference>
<comment type="caution">
    <text evidence="2">The sequence shown here is derived from an EMBL/GenBank/DDBJ whole genome shotgun (WGS) entry which is preliminary data.</text>
</comment>
<organism evidence="2">
    <name type="scientific">Tanacetum cinerariifolium</name>
    <name type="common">Dalmatian daisy</name>
    <name type="synonym">Chrysanthemum cinerariifolium</name>
    <dbReference type="NCBI Taxonomy" id="118510"/>
    <lineage>
        <taxon>Eukaryota</taxon>
        <taxon>Viridiplantae</taxon>
        <taxon>Streptophyta</taxon>
        <taxon>Embryophyta</taxon>
        <taxon>Tracheophyta</taxon>
        <taxon>Spermatophyta</taxon>
        <taxon>Magnoliopsida</taxon>
        <taxon>eudicotyledons</taxon>
        <taxon>Gunneridae</taxon>
        <taxon>Pentapetalae</taxon>
        <taxon>asterids</taxon>
        <taxon>campanulids</taxon>
        <taxon>Asterales</taxon>
        <taxon>Asteraceae</taxon>
        <taxon>Asteroideae</taxon>
        <taxon>Anthemideae</taxon>
        <taxon>Anthemidinae</taxon>
        <taxon>Tanacetum</taxon>
    </lineage>
</organism>
<protein>
    <submittedName>
        <fullName evidence="2">Uncharacterized protein</fullName>
    </submittedName>
</protein>
<reference evidence="2" key="1">
    <citation type="journal article" date="2019" name="Sci. Rep.">
        <title>Draft genome of Tanacetum cinerariifolium, the natural source of mosquito coil.</title>
        <authorList>
            <person name="Yamashiro T."/>
            <person name="Shiraishi A."/>
            <person name="Satake H."/>
            <person name="Nakayama K."/>
        </authorList>
    </citation>
    <scope>NUCLEOTIDE SEQUENCE</scope>
</reference>
<accession>A0A699TNU9</accession>
<sequence length="119" mass="12971">DWSYQAEEEPDNFALMANPSSSSSDNVVQSCSTACSKAYKQLHSQYDSQTVKLSPSGGYHDVPPPITGNFMPLKPDLVFNTALLDVESDHSAFNVQVSPAKPVQVMLHITKSMAPIIED</sequence>
<feature type="compositionally biased region" description="Acidic residues" evidence="1">
    <location>
        <begin position="1"/>
        <end position="11"/>
    </location>
</feature>
<evidence type="ECO:0000313" key="2">
    <source>
        <dbReference type="EMBL" id="GFD09634.1"/>
    </source>
</evidence>
<name>A0A699TNU9_TANCI</name>